<organism evidence="2 3">
    <name type="scientific">Olea europaea subsp. europaea</name>
    <dbReference type="NCBI Taxonomy" id="158383"/>
    <lineage>
        <taxon>Eukaryota</taxon>
        <taxon>Viridiplantae</taxon>
        <taxon>Streptophyta</taxon>
        <taxon>Embryophyta</taxon>
        <taxon>Tracheophyta</taxon>
        <taxon>Spermatophyta</taxon>
        <taxon>Magnoliopsida</taxon>
        <taxon>eudicotyledons</taxon>
        <taxon>Gunneridae</taxon>
        <taxon>Pentapetalae</taxon>
        <taxon>asterids</taxon>
        <taxon>lamiids</taxon>
        <taxon>Lamiales</taxon>
        <taxon>Oleaceae</taxon>
        <taxon>Oleeae</taxon>
        <taxon>Olea</taxon>
    </lineage>
</organism>
<dbReference type="AlphaFoldDB" id="A0A8S0RHY0"/>
<evidence type="ECO:0000256" key="1">
    <source>
        <dbReference type="SAM" id="MobiDB-lite"/>
    </source>
</evidence>
<sequence length="105" mass="11873">MKQSVVNDWGGSKQPVEEENKEFLEKKEKLRGLKEQLTDASKQVETLVKAQQDMGDTMGALGSAFIKLTKFENEQAILNTQRLRAADIKSVATASVKVCRLFREW</sequence>
<dbReference type="InterPro" id="IPR027267">
    <property type="entry name" value="AH/BAR_dom_sf"/>
</dbReference>
<evidence type="ECO:0000313" key="3">
    <source>
        <dbReference type="Proteomes" id="UP000594638"/>
    </source>
</evidence>
<reference evidence="2 3" key="1">
    <citation type="submission" date="2019-12" db="EMBL/GenBank/DDBJ databases">
        <authorList>
            <person name="Alioto T."/>
            <person name="Alioto T."/>
            <person name="Gomez Garrido J."/>
        </authorList>
    </citation>
    <scope>NUCLEOTIDE SEQUENCE [LARGE SCALE GENOMIC DNA]</scope>
</reference>
<dbReference type="PANTHER" id="PTHR46757">
    <property type="entry name" value="SORTING NEXIN-RELATED"/>
    <property type="match status" value="1"/>
</dbReference>
<dbReference type="InterPro" id="IPR044279">
    <property type="entry name" value="SNX2A/B"/>
</dbReference>
<gene>
    <name evidence="2" type="ORF">OLEA9_A020909</name>
</gene>
<feature type="region of interest" description="Disordered" evidence="1">
    <location>
        <begin position="1"/>
        <end position="21"/>
    </location>
</feature>
<dbReference type="EMBL" id="CACTIH010003623">
    <property type="protein sequence ID" value="CAA2978890.1"/>
    <property type="molecule type" value="Genomic_DNA"/>
</dbReference>
<comment type="caution">
    <text evidence="2">The sequence shown here is derived from an EMBL/GenBank/DDBJ whole genome shotgun (WGS) entry which is preliminary data.</text>
</comment>
<dbReference type="Gene3D" id="1.20.1270.60">
    <property type="entry name" value="Arfaptin homology (AH) domain/BAR domain"/>
    <property type="match status" value="1"/>
</dbReference>
<keyword evidence="3" id="KW-1185">Reference proteome</keyword>
<protein>
    <submittedName>
        <fullName evidence="2">Sorting nexin 2A-like</fullName>
    </submittedName>
</protein>
<dbReference type="Proteomes" id="UP000594638">
    <property type="component" value="Unassembled WGS sequence"/>
</dbReference>
<name>A0A8S0RHY0_OLEEU</name>
<evidence type="ECO:0000313" key="2">
    <source>
        <dbReference type="EMBL" id="CAA2978890.1"/>
    </source>
</evidence>
<dbReference type="Gramene" id="OE9A020909T1">
    <property type="protein sequence ID" value="OE9A020909C1"/>
    <property type="gene ID" value="OE9A020909"/>
</dbReference>
<proteinExistence type="predicted"/>
<dbReference type="PANTHER" id="PTHR46757:SF2">
    <property type="entry name" value="OS05G0346100 PROTEIN"/>
    <property type="match status" value="1"/>
</dbReference>
<accession>A0A8S0RHY0</accession>
<dbReference type="OrthoDB" id="925438at2759"/>